<keyword evidence="8" id="KW-0150">Chloroplast</keyword>
<dbReference type="PROSITE" id="PS00188">
    <property type="entry name" value="BIOTIN"/>
    <property type="match status" value="1"/>
</dbReference>
<dbReference type="AlphaFoldDB" id="A0A1C9CFW0"/>
<evidence type="ECO:0000256" key="6">
    <source>
        <dbReference type="ARBA" id="ARBA00023160"/>
    </source>
</evidence>
<accession>A0A1C9CFW0</accession>
<proteinExistence type="predicted"/>
<geneLocation type="plastid" evidence="10"/>
<comment type="subcellular location">
    <subcellularLocation>
        <location evidence="8">Plastid</location>
        <location evidence="8">Chloroplast</location>
    </subcellularLocation>
</comment>
<evidence type="ECO:0000313" key="10">
    <source>
        <dbReference type="EMBL" id="AOM67252.1"/>
    </source>
</evidence>
<dbReference type="GO" id="GO:0009317">
    <property type="term" value="C:acetyl-CoA carboxylase complex"/>
    <property type="evidence" value="ECO:0007669"/>
    <property type="project" value="InterPro"/>
</dbReference>
<dbReference type="GO" id="GO:0006633">
    <property type="term" value="P:fatty acid biosynthetic process"/>
    <property type="evidence" value="ECO:0007669"/>
    <property type="project" value="UniProtKB-UniPathway"/>
</dbReference>
<keyword evidence="5 8" id="KW-0443">Lipid metabolism</keyword>
<dbReference type="UniPathway" id="UPA00094"/>
<dbReference type="CDD" id="cd06850">
    <property type="entry name" value="biotinyl_domain"/>
    <property type="match status" value="1"/>
</dbReference>
<dbReference type="PANTHER" id="PTHR45266:SF3">
    <property type="entry name" value="OXALOACETATE DECARBOXYLASE ALPHA CHAIN"/>
    <property type="match status" value="1"/>
</dbReference>
<gene>
    <name evidence="10" type="primary">accB</name>
    <name evidence="10" type="ORF">Hrub_008</name>
</gene>
<organism evidence="10">
    <name type="scientific">Hildenbrandia rubra</name>
    <dbReference type="NCBI Taxonomy" id="31481"/>
    <lineage>
        <taxon>Eukaryota</taxon>
        <taxon>Rhodophyta</taxon>
        <taxon>Florideophyceae</taxon>
        <taxon>Hildenbrandiophycidae</taxon>
        <taxon>Hildenbrandiales</taxon>
        <taxon>Hildenbrandiaceae</taxon>
        <taxon>Hildenbrandia</taxon>
    </lineage>
</organism>
<sequence length="155" mass="17745">MKLYLTDLKQLLNNIQRYQVKQVKVIDNSFELLINALKNTKTNIRKKQNFLTKYEHIENFKGQQPSINLNTTKSTKHVTIISPMVGTFYRASSPNESPFVKVLDKITIDQTVCIIEAMKLMNEIEAEVNGRIIDILVEDGDFVDCGQALMIVEPL</sequence>
<dbReference type="InterPro" id="IPR000089">
    <property type="entry name" value="Biotin_lipoyl"/>
</dbReference>
<dbReference type="InterPro" id="IPR001882">
    <property type="entry name" value="Biotin_BS"/>
</dbReference>
<dbReference type="NCBIfam" id="TIGR00531">
    <property type="entry name" value="BCCP"/>
    <property type="match status" value="1"/>
</dbReference>
<dbReference type="InterPro" id="IPR050709">
    <property type="entry name" value="Biotin_Carboxyl_Carrier/Decarb"/>
</dbReference>
<evidence type="ECO:0000256" key="5">
    <source>
        <dbReference type="ARBA" id="ARBA00023098"/>
    </source>
</evidence>
<feature type="domain" description="Lipoyl-binding" evidence="9">
    <location>
        <begin position="77"/>
        <end position="153"/>
    </location>
</feature>
<dbReference type="InterPro" id="IPR001249">
    <property type="entry name" value="AcCoA_biotinCC"/>
</dbReference>
<dbReference type="GO" id="GO:0009507">
    <property type="term" value="C:chloroplast"/>
    <property type="evidence" value="ECO:0007669"/>
    <property type="project" value="UniProtKB-SubCell"/>
</dbReference>
<evidence type="ECO:0000256" key="4">
    <source>
        <dbReference type="ARBA" id="ARBA00022832"/>
    </source>
</evidence>
<dbReference type="GO" id="GO:0003989">
    <property type="term" value="F:acetyl-CoA carboxylase activity"/>
    <property type="evidence" value="ECO:0007669"/>
    <property type="project" value="InterPro"/>
</dbReference>
<comment type="function">
    <text evidence="8">This protein is a component of the acetyl coenzyme A carboxylase complex; first, biotin carboxylase catalyzes the carboxylation of the carrier protein and then the transcarboxylase transfers the carboxyl group to form malonyl-CoA.</text>
</comment>
<evidence type="ECO:0000256" key="1">
    <source>
        <dbReference type="ARBA" id="ARBA00005194"/>
    </source>
</evidence>
<evidence type="ECO:0000256" key="3">
    <source>
        <dbReference type="ARBA" id="ARBA00022516"/>
    </source>
</evidence>
<dbReference type="EMBL" id="KX284724">
    <property type="protein sequence ID" value="AOM67252.1"/>
    <property type="molecule type" value="Genomic_DNA"/>
</dbReference>
<dbReference type="PRINTS" id="PR01071">
    <property type="entry name" value="ACOABIOTINCC"/>
</dbReference>
<protein>
    <recommendedName>
        <fullName evidence="2 8">Biotin carboxyl carrier protein of acetyl-CoA carboxylase</fullName>
    </recommendedName>
</protein>
<comment type="pathway">
    <text evidence="1 8">Lipid metabolism; fatty acid biosynthesis.</text>
</comment>
<keyword evidence="8 10" id="KW-0934">Plastid</keyword>
<evidence type="ECO:0000256" key="8">
    <source>
        <dbReference type="RuleBase" id="RU364072"/>
    </source>
</evidence>
<name>A0A1C9CFW0_9FLOR</name>
<dbReference type="SUPFAM" id="SSF51230">
    <property type="entry name" value="Single hybrid motif"/>
    <property type="match status" value="1"/>
</dbReference>
<keyword evidence="3 8" id="KW-0444">Lipid biosynthesis</keyword>
<dbReference type="Pfam" id="PF00364">
    <property type="entry name" value="Biotin_lipoyl"/>
    <property type="match status" value="1"/>
</dbReference>
<dbReference type="GeneID" id="29069916"/>
<keyword evidence="7 8" id="KW-0092">Biotin</keyword>
<dbReference type="PROSITE" id="PS50968">
    <property type="entry name" value="BIOTINYL_LIPOYL"/>
    <property type="match status" value="1"/>
</dbReference>
<reference evidence="10" key="1">
    <citation type="journal article" date="2016" name="BMC Biol.">
        <title>Parallel evolution of highly conserved plastid genome architecture in red seaweeds and seed plants.</title>
        <authorList>
            <person name="Lee J."/>
            <person name="Cho C.H."/>
            <person name="Park S.I."/>
            <person name="Choi J.W."/>
            <person name="Song H.S."/>
            <person name="West J.A."/>
            <person name="Bhattacharya D."/>
            <person name="Yoon H.S."/>
        </authorList>
    </citation>
    <scope>NUCLEOTIDE SEQUENCE</scope>
</reference>
<keyword evidence="4 8" id="KW-0276">Fatty acid metabolism</keyword>
<keyword evidence="6 8" id="KW-0275">Fatty acid biosynthesis</keyword>
<dbReference type="Gene3D" id="2.40.50.100">
    <property type="match status" value="1"/>
</dbReference>
<dbReference type="PANTHER" id="PTHR45266">
    <property type="entry name" value="OXALOACETATE DECARBOXYLASE ALPHA CHAIN"/>
    <property type="match status" value="1"/>
</dbReference>
<evidence type="ECO:0000256" key="7">
    <source>
        <dbReference type="ARBA" id="ARBA00023267"/>
    </source>
</evidence>
<dbReference type="InterPro" id="IPR011053">
    <property type="entry name" value="Single_hybrid_motif"/>
</dbReference>
<evidence type="ECO:0000256" key="2">
    <source>
        <dbReference type="ARBA" id="ARBA00017562"/>
    </source>
</evidence>
<evidence type="ECO:0000259" key="9">
    <source>
        <dbReference type="PROSITE" id="PS50968"/>
    </source>
</evidence>
<dbReference type="RefSeq" id="YP_009294010.1">
    <property type="nucleotide sequence ID" value="NC_031146.1"/>
</dbReference>